<dbReference type="RefSeq" id="WP_334477870.1">
    <property type="nucleotide sequence ID" value="NZ_JAZHRV010000001.1"/>
</dbReference>
<dbReference type="Proteomes" id="UP001364224">
    <property type="component" value="Unassembled WGS sequence"/>
</dbReference>
<dbReference type="EMBL" id="JAZHRV010000001">
    <property type="protein sequence ID" value="MEH2553399.1"/>
    <property type="molecule type" value="Genomic_DNA"/>
</dbReference>
<accession>A0ABU8B4F6</accession>
<organism evidence="1 2">
    <name type="scientific">Bradyrhizobium algeriense</name>
    <dbReference type="NCBI Taxonomy" id="634784"/>
    <lineage>
        <taxon>Bacteria</taxon>
        <taxon>Pseudomonadati</taxon>
        <taxon>Pseudomonadota</taxon>
        <taxon>Alphaproteobacteria</taxon>
        <taxon>Hyphomicrobiales</taxon>
        <taxon>Nitrobacteraceae</taxon>
        <taxon>Bradyrhizobium</taxon>
    </lineage>
</organism>
<reference evidence="1 2" key="1">
    <citation type="submission" date="2024-02" db="EMBL/GenBank/DDBJ databases">
        <title>Adaptive strategies in a cosmopolitan and abundant soil bacterium.</title>
        <authorList>
            <person name="Carini P."/>
        </authorList>
    </citation>
    <scope>NUCLEOTIDE SEQUENCE [LARGE SCALE GENOMIC DNA]</scope>
    <source>
        <strain evidence="1 2">AZCC 1608</strain>
    </source>
</reference>
<evidence type="ECO:0008006" key="3">
    <source>
        <dbReference type="Google" id="ProtNLM"/>
    </source>
</evidence>
<sequence length="232" mass="25936">MNRIFLAFSFRPENDRLVRDVDRVIRSHGLVPVTGEILGGQGLSQEVQARIRQCDALVALFTRELQIQGQQDTWLPTQWVSDEYASARARNQLAIAIVEDGVQTNGAFAQHERINLNRPAAPEAFIRLSETLGYWRAEAGRSLEIRLLPQEAATFASSENARCEYRLVPPNGGVPSEWTKARPARKPGGVFLIVQGVKTDQSIEVKLLEGNNPKWTSLESPQWVHVELASVQ</sequence>
<proteinExistence type="predicted"/>
<evidence type="ECO:0000313" key="1">
    <source>
        <dbReference type="EMBL" id="MEH2553399.1"/>
    </source>
</evidence>
<gene>
    <name evidence="1" type="ORF">V1286_000928</name>
</gene>
<name>A0ABU8B4F6_9BRAD</name>
<protein>
    <recommendedName>
        <fullName evidence="3">TIR domain-containing protein</fullName>
    </recommendedName>
</protein>
<evidence type="ECO:0000313" key="2">
    <source>
        <dbReference type="Proteomes" id="UP001364224"/>
    </source>
</evidence>
<keyword evidence="2" id="KW-1185">Reference proteome</keyword>
<comment type="caution">
    <text evidence="1">The sequence shown here is derived from an EMBL/GenBank/DDBJ whole genome shotgun (WGS) entry which is preliminary data.</text>
</comment>